<keyword evidence="2" id="KW-0479">Metal-binding</keyword>
<gene>
    <name evidence="6" type="ORF">HMPREF0220_1401</name>
</gene>
<dbReference type="PROSITE" id="PS00198">
    <property type="entry name" value="4FE4S_FER_1"/>
    <property type="match status" value="1"/>
</dbReference>
<feature type="domain" description="4Fe-4S ferredoxin-type" evidence="5">
    <location>
        <begin position="88"/>
        <end position="117"/>
    </location>
</feature>
<dbReference type="PROSITE" id="PS51379">
    <property type="entry name" value="4FE4S_FER_2"/>
    <property type="match status" value="2"/>
</dbReference>
<keyword evidence="4" id="KW-0411">Iron-sulfur</keyword>
<name>D5Q3B9_CLODI</name>
<reference evidence="6 7" key="1">
    <citation type="submission" date="2010-05" db="EMBL/GenBank/DDBJ databases">
        <authorList>
            <person name="Qin X."/>
            <person name="Bachman B."/>
            <person name="Battles P."/>
            <person name="Bell A."/>
            <person name="Bess C."/>
            <person name="Bickham C."/>
            <person name="Chaboub L."/>
            <person name="Chen D."/>
            <person name="Coyle M."/>
            <person name="Deiros D.R."/>
            <person name="Dinh H."/>
            <person name="Forbes L."/>
            <person name="Fowler G."/>
            <person name="Francisco L."/>
            <person name="Fu Q."/>
            <person name="Gubbala S."/>
            <person name="Hale W."/>
            <person name="Han Y."/>
            <person name="Hemphill L."/>
            <person name="Highlander S.K."/>
            <person name="Hirani K."/>
            <person name="Hogues M."/>
            <person name="Jackson L."/>
            <person name="Jakkamsetti A."/>
            <person name="Javaid M."/>
            <person name="Jiang H."/>
            <person name="Korchina V."/>
            <person name="Kovar C."/>
            <person name="Lara F."/>
            <person name="Lee S."/>
            <person name="Mata R."/>
            <person name="Mathew T."/>
            <person name="Moen C."/>
            <person name="Morales K."/>
            <person name="Munidasa M."/>
            <person name="Nazareth L."/>
            <person name="Ngo R."/>
            <person name="Nguyen L."/>
            <person name="Okwuonu G."/>
            <person name="Ongeri F."/>
            <person name="Patil S."/>
            <person name="Petrosino J."/>
            <person name="Pham C."/>
            <person name="Pham P."/>
            <person name="Pu L.-L."/>
            <person name="Puazo M."/>
            <person name="Raj R."/>
            <person name="Reid J."/>
            <person name="Rouhana J."/>
            <person name="Saada N."/>
            <person name="Shang Y."/>
            <person name="Simmons D."/>
            <person name="Thornton R."/>
            <person name="Warren J."/>
            <person name="Weissenberger G."/>
            <person name="Zhang J."/>
            <person name="Zhang L."/>
            <person name="Zhou C."/>
            <person name="Zhu D."/>
            <person name="Muzny D."/>
            <person name="Worley K."/>
            <person name="Gibbs R."/>
        </authorList>
    </citation>
    <scope>NUCLEOTIDE SEQUENCE [LARGE SCALE GENOMIC DNA]</scope>
    <source>
        <strain evidence="6 7">NAP08</strain>
    </source>
</reference>
<comment type="caution">
    <text evidence="6">The sequence shown here is derived from an EMBL/GenBank/DDBJ whole genome shotgun (WGS) entry which is preliminary data.</text>
</comment>
<evidence type="ECO:0000313" key="7">
    <source>
        <dbReference type="Proteomes" id="UP000003227"/>
    </source>
</evidence>
<sequence length="151" mass="17002">MKKQIDKWRDIMKSLFKFNKELCTACGACLLACIDQNDNNIDNGELFRHVFTIEEGESIEYFSLACIHCDEPKCLDVCPKNCFKKEEGFVVLDNQNCIGCKLCEKACEYGALIYGMDGKANKCNGCVERYKCGMDSPCVMVCPTGALKFNK</sequence>
<dbReference type="GO" id="GO:0046872">
    <property type="term" value="F:metal ion binding"/>
    <property type="evidence" value="ECO:0007669"/>
    <property type="project" value="UniProtKB-KW"/>
</dbReference>
<evidence type="ECO:0000256" key="2">
    <source>
        <dbReference type="ARBA" id="ARBA00022723"/>
    </source>
</evidence>
<evidence type="ECO:0000256" key="3">
    <source>
        <dbReference type="ARBA" id="ARBA00023004"/>
    </source>
</evidence>
<dbReference type="InterPro" id="IPR017900">
    <property type="entry name" value="4Fe4S_Fe_S_CS"/>
</dbReference>
<feature type="domain" description="4Fe-4S ferredoxin-type" evidence="5">
    <location>
        <begin position="14"/>
        <end position="44"/>
    </location>
</feature>
<evidence type="ECO:0000256" key="1">
    <source>
        <dbReference type="ARBA" id="ARBA00022485"/>
    </source>
</evidence>
<proteinExistence type="predicted"/>
<keyword evidence="3" id="KW-0408">Iron</keyword>
<dbReference type="GO" id="GO:0051539">
    <property type="term" value="F:4 iron, 4 sulfur cluster binding"/>
    <property type="evidence" value="ECO:0007669"/>
    <property type="project" value="UniProtKB-KW"/>
</dbReference>
<dbReference type="Gene3D" id="3.30.70.20">
    <property type="match status" value="2"/>
</dbReference>
<dbReference type="InterPro" id="IPR017896">
    <property type="entry name" value="4Fe4S_Fe-S-bd"/>
</dbReference>
<protein>
    <submittedName>
        <fullName evidence="6">4Fe-4S binding domain protein</fullName>
    </submittedName>
</protein>
<keyword evidence="1" id="KW-0004">4Fe-4S</keyword>
<dbReference type="AlphaFoldDB" id="D5Q3B9"/>
<evidence type="ECO:0000313" key="6">
    <source>
        <dbReference type="EMBL" id="EFH07500.1"/>
    </source>
</evidence>
<accession>D5Q3B9</accession>
<dbReference type="PANTHER" id="PTHR43177">
    <property type="entry name" value="PROTEIN NRFC"/>
    <property type="match status" value="1"/>
</dbReference>
<dbReference type="EMBL" id="ADNX01000036">
    <property type="protein sequence ID" value="EFH07500.1"/>
    <property type="molecule type" value="Genomic_DNA"/>
</dbReference>
<dbReference type="PANTHER" id="PTHR43177:SF3">
    <property type="entry name" value="PROTEIN NRFC HOMOLOG"/>
    <property type="match status" value="1"/>
</dbReference>
<dbReference type="SUPFAM" id="SSF54862">
    <property type="entry name" value="4Fe-4S ferredoxins"/>
    <property type="match status" value="1"/>
</dbReference>
<evidence type="ECO:0000259" key="5">
    <source>
        <dbReference type="PROSITE" id="PS51379"/>
    </source>
</evidence>
<dbReference type="Pfam" id="PF13247">
    <property type="entry name" value="Fer4_11"/>
    <property type="match status" value="1"/>
</dbReference>
<dbReference type="Proteomes" id="UP000003227">
    <property type="component" value="Unassembled WGS sequence"/>
</dbReference>
<dbReference type="InterPro" id="IPR050954">
    <property type="entry name" value="ET_IronSulfur_Cluster-Binding"/>
</dbReference>
<evidence type="ECO:0000256" key="4">
    <source>
        <dbReference type="ARBA" id="ARBA00023014"/>
    </source>
</evidence>
<dbReference type="HOGENOM" id="CLU_043374_3_1_9"/>
<organism evidence="6 7">
    <name type="scientific">Clostridioides difficile NAP08</name>
    <dbReference type="NCBI Taxonomy" id="525259"/>
    <lineage>
        <taxon>Bacteria</taxon>
        <taxon>Bacillati</taxon>
        <taxon>Bacillota</taxon>
        <taxon>Clostridia</taxon>
        <taxon>Peptostreptococcales</taxon>
        <taxon>Peptostreptococcaceae</taxon>
        <taxon>Clostridioides</taxon>
    </lineage>
</organism>